<dbReference type="AlphaFoldDB" id="X1V3X3"/>
<protein>
    <recommendedName>
        <fullName evidence="3">CEP76/DRC7 peptidase-like domain-containing protein</fullName>
    </recommendedName>
</protein>
<organism evidence="4">
    <name type="scientific">marine sediment metagenome</name>
    <dbReference type="NCBI Taxonomy" id="412755"/>
    <lineage>
        <taxon>unclassified sequences</taxon>
        <taxon>metagenomes</taxon>
        <taxon>ecological metagenomes</taxon>
    </lineage>
</organism>
<comment type="subcellular location">
    <subcellularLocation>
        <location evidence="1">Cytoplasm</location>
        <location evidence="1">Cytoskeleton</location>
    </subcellularLocation>
</comment>
<proteinExistence type="predicted"/>
<comment type="caution">
    <text evidence="4">The sequence shown here is derived from an EMBL/GenBank/DDBJ whole genome shotgun (WGS) entry which is preliminary data.</text>
</comment>
<gene>
    <name evidence="4" type="ORF">S12H4_56085</name>
</gene>
<feature type="domain" description="CEP76/DRC7 peptidase-like" evidence="3">
    <location>
        <begin position="71"/>
        <end position="121"/>
    </location>
</feature>
<accession>X1V3X3</accession>
<keyword evidence="2" id="KW-0963">Cytoplasm</keyword>
<dbReference type="InterPro" id="IPR056290">
    <property type="entry name" value="CEPT76/DRC7_peptidase-like_dom"/>
</dbReference>
<evidence type="ECO:0000256" key="2">
    <source>
        <dbReference type="ARBA" id="ARBA00023212"/>
    </source>
</evidence>
<sequence>MRVFALGRRADYQDGRYLVSVRYPGQWHNLQDFVQPDDPDVVAVYSQYGPDPWNLYDFVCRNIDYRRDVGEFWQTPSETLASKRGDCEDTSLLLCSLLQNAHVALGSYQGYGHAWVVYGGQILESTYTSARPVPDPQDYDGLVAFNNCEVIESYPGALAEIFELGRDEVTKLNLMARALEAIA</sequence>
<dbReference type="Pfam" id="PF24656">
    <property type="entry name" value="CEPT76_peptidase"/>
    <property type="match status" value="1"/>
</dbReference>
<dbReference type="GO" id="GO:0005856">
    <property type="term" value="C:cytoskeleton"/>
    <property type="evidence" value="ECO:0007669"/>
    <property type="project" value="UniProtKB-SubCell"/>
</dbReference>
<dbReference type="EMBL" id="BARW01036062">
    <property type="protein sequence ID" value="GAJ24409.1"/>
    <property type="molecule type" value="Genomic_DNA"/>
</dbReference>
<reference evidence="4" key="1">
    <citation type="journal article" date="2014" name="Front. Microbiol.">
        <title>High frequency of phylogenetically diverse reductive dehalogenase-homologous genes in deep subseafloor sedimentary metagenomes.</title>
        <authorList>
            <person name="Kawai M."/>
            <person name="Futagami T."/>
            <person name="Toyoda A."/>
            <person name="Takaki Y."/>
            <person name="Nishi S."/>
            <person name="Hori S."/>
            <person name="Arai W."/>
            <person name="Tsubouchi T."/>
            <person name="Morono Y."/>
            <person name="Uchiyama I."/>
            <person name="Ito T."/>
            <person name="Fujiyama A."/>
            <person name="Inagaki F."/>
            <person name="Takami H."/>
        </authorList>
    </citation>
    <scope>NUCLEOTIDE SEQUENCE</scope>
    <source>
        <strain evidence="4">Expedition CK06-06</strain>
    </source>
</reference>
<evidence type="ECO:0000313" key="4">
    <source>
        <dbReference type="EMBL" id="GAJ24409.1"/>
    </source>
</evidence>
<dbReference type="Gene3D" id="3.10.620.30">
    <property type="match status" value="1"/>
</dbReference>
<name>X1V3X3_9ZZZZ</name>
<dbReference type="SUPFAM" id="SSF54001">
    <property type="entry name" value="Cysteine proteinases"/>
    <property type="match status" value="1"/>
</dbReference>
<dbReference type="InterPro" id="IPR038765">
    <property type="entry name" value="Papain-like_cys_pep_sf"/>
</dbReference>
<evidence type="ECO:0000259" key="3">
    <source>
        <dbReference type="Pfam" id="PF24656"/>
    </source>
</evidence>
<evidence type="ECO:0000256" key="1">
    <source>
        <dbReference type="ARBA" id="ARBA00004245"/>
    </source>
</evidence>
<keyword evidence="2" id="KW-0206">Cytoskeleton</keyword>